<feature type="transmembrane region" description="Helical" evidence="6">
    <location>
        <begin position="245"/>
        <end position="264"/>
    </location>
</feature>
<dbReference type="GO" id="GO:0022857">
    <property type="term" value="F:transmembrane transporter activity"/>
    <property type="evidence" value="ECO:0007669"/>
    <property type="project" value="InterPro"/>
</dbReference>
<evidence type="ECO:0000313" key="8">
    <source>
        <dbReference type="EMBL" id="KAF5370860.1"/>
    </source>
</evidence>
<feature type="transmembrane region" description="Helical" evidence="6">
    <location>
        <begin position="35"/>
        <end position="51"/>
    </location>
</feature>
<feature type="domain" description="Major facilitator superfamily (MFS) profile" evidence="7">
    <location>
        <begin position="41"/>
        <end position="519"/>
    </location>
</feature>
<feature type="transmembrane region" description="Helical" evidence="6">
    <location>
        <begin position="105"/>
        <end position="125"/>
    </location>
</feature>
<keyword evidence="4 6" id="KW-0472">Membrane</keyword>
<sequence>MIATYRYIKRKRAEKKNPQLRAASANKAKTDRATWIWRIQLAVALAIPIFFETLDYTVVATAQTSIASFFSRLDLQSYIGTAYVLTSTVFLPIFASVSDIFGRHFALQLSLIFFLFGSVLSTAAQNMETMLVGRGIAGIGAAGLLAVVRIIIADSSSLDDNNWQVAMLFILYAIGYSVGPVIGGFLTAVSFRWIFAINLPATVLGMILAFFFLRKKTKAGQPPKHLPVGYKEQETLFSKALRVDWIGTIVFVGAGILILLALNWGSTEEWRSAKVIVSFVIGGLLFIAFVFWEYILMQHELQNTSSSKLFWAEPMIPLQLFRNYDTCALQVISFVGGMIMLTMMYFIAIFMTIVSGLSAQRAGVQLVYFAPGMGGGTLIGVFIISKTRQPRYAIILGSLVIPIALGLVSMGMNESNQGLVNGFMVMAGVGSGLTIGTVNVQARFTQGKEHVAVISALILFFRALGGTVGLAQCGAVLNARVSRFIRHAFESGALSATDAASLVSVAGAIDSLQAINNLPPNLQTIVRDAFRDGVRWSFISIIPWAAIAFLMSLALSRIPDSNRSPAPDETAEMTTLENPQTQTQSREPVQKPDNGSDVQRR</sequence>
<dbReference type="InterPro" id="IPR020846">
    <property type="entry name" value="MFS_dom"/>
</dbReference>
<evidence type="ECO:0000256" key="3">
    <source>
        <dbReference type="ARBA" id="ARBA00022989"/>
    </source>
</evidence>
<dbReference type="SUPFAM" id="SSF103473">
    <property type="entry name" value="MFS general substrate transporter"/>
    <property type="match status" value="2"/>
</dbReference>
<dbReference type="InterPro" id="IPR011701">
    <property type="entry name" value="MFS"/>
</dbReference>
<accession>A0A8H5GU19</accession>
<feature type="transmembrane region" description="Helical" evidence="6">
    <location>
        <begin position="366"/>
        <end position="385"/>
    </location>
</feature>
<keyword evidence="2 6" id="KW-0812">Transmembrane</keyword>
<feature type="transmembrane region" description="Helical" evidence="6">
    <location>
        <begin position="276"/>
        <end position="296"/>
    </location>
</feature>
<evidence type="ECO:0000256" key="4">
    <source>
        <dbReference type="ARBA" id="ARBA00023136"/>
    </source>
</evidence>
<comment type="subcellular location">
    <subcellularLocation>
        <location evidence="1">Membrane</location>
        <topology evidence="1">Multi-pass membrane protein</topology>
    </subcellularLocation>
</comment>
<evidence type="ECO:0000259" key="7">
    <source>
        <dbReference type="PROSITE" id="PS50850"/>
    </source>
</evidence>
<dbReference type="Proteomes" id="UP000559256">
    <property type="component" value="Unassembled WGS sequence"/>
</dbReference>
<dbReference type="GO" id="GO:0005886">
    <property type="term" value="C:plasma membrane"/>
    <property type="evidence" value="ECO:0007669"/>
    <property type="project" value="TreeGrafter"/>
</dbReference>
<proteinExistence type="predicted"/>
<dbReference type="EMBL" id="JAACJM010000010">
    <property type="protein sequence ID" value="KAF5370860.1"/>
    <property type="molecule type" value="Genomic_DNA"/>
</dbReference>
<feature type="transmembrane region" description="Helical" evidence="6">
    <location>
        <begin position="331"/>
        <end position="354"/>
    </location>
</feature>
<gene>
    <name evidence="8" type="ORF">D9758_001993</name>
</gene>
<evidence type="ECO:0000256" key="1">
    <source>
        <dbReference type="ARBA" id="ARBA00004141"/>
    </source>
</evidence>
<feature type="transmembrane region" description="Helical" evidence="6">
    <location>
        <begin position="165"/>
        <end position="187"/>
    </location>
</feature>
<keyword evidence="9" id="KW-1185">Reference proteome</keyword>
<dbReference type="PANTHER" id="PTHR23501">
    <property type="entry name" value="MAJOR FACILITATOR SUPERFAMILY"/>
    <property type="match status" value="1"/>
</dbReference>
<feature type="transmembrane region" description="Helical" evidence="6">
    <location>
        <begin position="78"/>
        <end position="98"/>
    </location>
</feature>
<dbReference type="PANTHER" id="PTHR23501:SF39">
    <property type="entry name" value="MULTIDRUG TRANSPORTER, PUTATIVE (AFU_ORTHOLOGUE AFUA_1G05010)-RELATED"/>
    <property type="match status" value="1"/>
</dbReference>
<dbReference type="InterPro" id="IPR036259">
    <property type="entry name" value="MFS_trans_sf"/>
</dbReference>
<keyword evidence="3 6" id="KW-1133">Transmembrane helix</keyword>
<feature type="transmembrane region" description="Helical" evidence="6">
    <location>
        <begin position="392"/>
        <end position="412"/>
    </location>
</feature>
<dbReference type="PROSITE" id="PS50850">
    <property type="entry name" value="MFS"/>
    <property type="match status" value="1"/>
</dbReference>
<evidence type="ECO:0000256" key="6">
    <source>
        <dbReference type="SAM" id="Phobius"/>
    </source>
</evidence>
<dbReference type="OrthoDB" id="6770063at2759"/>
<feature type="transmembrane region" description="Helical" evidence="6">
    <location>
        <begin position="131"/>
        <end position="153"/>
    </location>
</feature>
<evidence type="ECO:0000313" key="9">
    <source>
        <dbReference type="Proteomes" id="UP000559256"/>
    </source>
</evidence>
<reference evidence="8 9" key="1">
    <citation type="journal article" date="2020" name="ISME J.">
        <title>Uncovering the hidden diversity of litter-decomposition mechanisms in mushroom-forming fungi.</title>
        <authorList>
            <person name="Floudas D."/>
            <person name="Bentzer J."/>
            <person name="Ahren D."/>
            <person name="Johansson T."/>
            <person name="Persson P."/>
            <person name="Tunlid A."/>
        </authorList>
    </citation>
    <scope>NUCLEOTIDE SEQUENCE [LARGE SCALE GENOMIC DNA]</scope>
    <source>
        <strain evidence="8 9">CBS 291.85</strain>
    </source>
</reference>
<feature type="transmembrane region" description="Helical" evidence="6">
    <location>
        <begin position="418"/>
        <end position="440"/>
    </location>
</feature>
<feature type="compositionally biased region" description="Polar residues" evidence="5">
    <location>
        <begin position="572"/>
        <end position="587"/>
    </location>
</feature>
<protein>
    <recommendedName>
        <fullName evidence="7">Major facilitator superfamily (MFS) profile domain-containing protein</fullName>
    </recommendedName>
</protein>
<dbReference type="AlphaFoldDB" id="A0A8H5GU19"/>
<feature type="transmembrane region" description="Helical" evidence="6">
    <location>
        <begin position="452"/>
        <end position="477"/>
    </location>
</feature>
<feature type="transmembrane region" description="Helical" evidence="6">
    <location>
        <begin position="536"/>
        <end position="555"/>
    </location>
</feature>
<feature type="region of interest" description="Disordered" evidence="5">
    <location>
        <begin position="561"/>
        <end position="601"/>
    </location>
</feature>
<name>A0A8H5GU19_9AGAR</name>
<organism evidence="8 9">
    <name type="scientific">Tetrapyrgos nigripes</name>
    <dbReference type="NCBI Taxonomy" id="182062"/>
    <lineage>
        <taxon>Eukaryota</taxon>
        <taxon>Fungi</taxon>
        <taxon>Dikarya</taxon>
        <taxon>Basidiomycota</taxon>
        <taxon>Agaricomycotina</taxon>
        <taxon>Agaricomycetes</taxon>
        <taxon>Agaricomycetidae</taxon>
        <taxon>Agaricales</taxon>
        <taxon>Marasmiineae</taxon>
        <taxon>Marasmiaceae</taxon>
        <taxon>Tetrapyrgos</taxon>
    </lineage>
</organism>
<comment type="caution">
    <text evidence="8">The sequence shown here is derived from an EMBL/GenBank/DDBJ whole genome shotgun (WGS) entry which is preliminary data.</text>
</comment>
<dbReference type="PRINTS" id="PR01036">
    <property type="entry name" value="TCRTETB"/>
</dbReference>
<dbReference type="Gene3D" id="1.20.1250.20">
    <property type="entry name" value="MFS general substrate transporter like domains"/>
    <property type="match status" value="1"/>
</dbReference>
<feature type="transmembrane region" description="Helical" evidence="6">
    <location>
        <begin position="193"/>
        <end position="213"/>
    </location>
</feature>
<dbReference type="Pfam" id="PF07690">
    <property type="entry name" value="MFS_1"/>
    <property type="match status" value="1"/>
</dbReference>
<evidence type="ECO:0000256" key="5">
    <source>
        <dbReference type="SAM" id="MobiDB-lite"/>
    </source>
</evidence>
<evidence type="ECO:0000256" key="2">
    <source>
        <dbReference type="ARBA" id="ARBA00022692"/>
    </source>
</evidence>